<feature type="compositionally biased region" description="Polar residues" evidence="1">
    <location>
        <begin position="30"/>
        <end position="57"/>
    </location>
</feature>
<evidence type="ECO:0000256" key="1">
    <source>
        <dbReference type="SAM" id="MobiDB-lite"/>
    </source>
</evidence>
<dbReference type="EMBL" id="AMQN01002070">
    <property type="status" value="NOT_ANNOTATED_CDS"/>
    <property type="molecule type" value="Genomic_DNA"/>
</dbReference>
<evidence type="ECO:0000256" key="2">
    <source>
        <dbReference type="SAM" id="Phobius"/>
    </source>
</evidence>
<reference evidence="3 5" key="2">
    <citation type="journal article" date="2013" name="Nature">
        <title>Insights into bilaterian evolution from three spiralian genomes.</title>
        <authorList>
            <person name="Simakov O."/>
            <person name="Marletaz F."/>
            <person name="Cho S.J."/>
            <person name="Edsinger-Gonzales E."/>
            <person name="Havlak P."/>
            <person name="Hellsten U."/>
            <person name="Kuo D.H."/>
            <person name="Larsson T."/>
            <person name="Lv J."/>
            <person name="Arendt D."/>
            <person name="Savage R."/>
            <person name="Osoegawa K."/>
            <person name="de Jong P."/>
            <person name="Grimwood J."/>
            <person name="Chapman J.A."/>
            <person name="Shapiro H."/>
            <person name="Aerts A."/>
            <person name="Otillar R.P."/>
            <person name="Terry A.Y."/>
            <person name="Boore J.L."/>
            <person name="Grigoriev I.V."/>
            <person name="Lindberg D.R."/>
            <person name="Seaver E.C."/>
            <person name="Weisblat D.A."/>
            <person name="Putnam N.H."/>
            <person name="Rokhsar D.S."/>
        </authorList>
    </citation>
    <scope>NUCLEOTIDE SEQUENCE</scope>
    <source>
        <strain evidence="3 5">I ESC-2004</strain>
    </source>
</reference>
<dbReference type="EMBL" id="KB308242">
    <property type="protein sequence ID" value="ELT98089.1"/>
    <property type="molecule type" value="Genomic_DNA"/>
</dbReference>
<evidence type="ECO:0000313" key="4">
    <source>
        <dbReference type="EnsemblMetazoa" id="CapteP207754"/>
    </source>
</evidence>
<evidence type="ECO:0000313" key="3">
    <source>
        <dbReference type="EMBL" id="ELT98089.1"/>
    </source>
</evidence>
<sequence length="293" mass="31028">MSVKLHKPRMATTISASPEIDQTEGDTMTPEGTNVMTSPPISSVTSQETTSMTSLDSTTITTRLPTTVSDTTSPTESTAATVPPTTTFSDTTTHFTTDSTSLDTTTVLTTTPDKWPTTTGSDVMTTALPSGGDGLSQGAIIGIAVGASAGCLLIIIIIAVCCRKRHNRSQNYIDGDENPNDYVVHMNPTDRARESTGPASPVSHYAVPFTPDDHHPIAAVNAFNNPMYAQGMATADDHVIPPSNEVEVRKNGLSKEDRALQAASRASMGPILLGEDVTYDQMYKTTGTFKGLD</sequence>
<name>R7TWF8_CAPTE</name>
<dbReference type="HOGENOM" id="CLU_950741_0_0_1"/>
<feature type="region of interest" description="Disordered" evidence="1">
    <location>
        <begin position="1"/>
        <end position="57"/>
    </location>
</feature>
<accession>R7TWF8</accession>
<feature type="transmembrane region" description="Helical" evidence="2">
    <location>
        <begin position="139"/>
        <end position="162"/>
    </location>
</feature>
<dbReference type="Proteomes" id="UP000014760">
    <property type="component" value="Unassembled WGS sequence"/>
</dbReference>
<evidence type="ECO:0000313" key="5">
    <source>
        <dbReference type="Proteomes" id="UP000014760"/>
    </source>
</evidence>
<reference evidence="5" key="1">
    <citation type="submission" date="2012-12" db="EMBL/GenBank/DDBJ databases">
        <authorList>
            <person name="Hellsten U."/>
            <person name="Grimwood J."/>
            <person name="Chapman J.A."/>
            <person name="Shapiro H."/>
            <person name="Aerts A."/>
            <person name="Otillar R.P."/>
            <person name="Terry A.Y."/>
            <person name="Boore J.L."/>
            <person name="Simakov O."/>
            <person name="Marletaz F."/>
            <person name="Cho S.-J."/>
            <person name="Edsinger-Gonzales E."/>
            <person name="Havlak P."/>
            <person name="Kuo D.-H."/>
            <person name="Larsson T."/>
            <person name="Lv J."/>
            <person name="Arendt D."/>
            <person name="Savage R."/>
            <person name="Osoegawa K."/>
            <person name="de Jong P."/>
            <person name="Lindberg D.R."/>
            <person name="Seaver E.C."/>
            <person name="Weisblat D.A."/>
            <person name="Putnam N.H."/>
            <person name="Grigoriev I.V."/>
            <person name="Rokhsar D.S."/>
        </authorList>
    </citation>
    <scope>NUCLEOTIDE SEQUENCE</scope>
    <source>
        <strain evidence="5">I ESC-2004</strain>
    </source>
</reference>
<protein>
    <submittedName>
        <fullName evidence="3 4">Uncharacterized protein</fullName>
    </submittedName>
</protein>
<keyword evidence="2" id="KW-1133">Transmembrane helix</keyword>
<proteinExistence type="predicted"/>
<keyword evidence="5" id="KW-1185">Reference proteome</keyword>
<gene>
    <name evidence="3" type="ORF">CAPTEDRAFT_207754</name>
</gene>
<dbReference type="OMA" id="CEAPFIN"/>
<keyword evidence="2" id="KW-0472">Membrane</keyword>
<dbReference type="AlphaFoldDB" id="R7TWF8"/>
<dbReference type="EnsemblMetazoa" id="CapteT207754">
    <property type="protein sequence ID" value="CapteP207754"/>
    <property type="gene ID" value="CapteG207754"/>
</dbReference>
<organism evidence="3">
    <name type="scientific">Capitella teleta</name>
    <name type="common">Polychaete worm</name>
    <dbReference type="NCBI Taxonomy" id="283909"/>
    <lineage>
        <taxon>Eukaryota</taxon>
        <taxon>Metazoa</taxon>
        <taxon>Spiralia</taxon>
        <taxon>Lophotrochozoa</taxon>
        <taxon>Annelida</taxon>
        <taxon>Polychaeta</taxon>
        <taxon>Sedentaria</taxon>
        <taxon>Scolecida</taxon>
        <taxon>Capitellidae</taxon>
        <taxon>Capitella</taxon>
    </lineage>
</organism>
<keyword evidence="2" id="KW-0812">Transmembrane</keyword>
<reference evidence="4" key="3">
    <citation type="submission" date="2015-06" db="UniProtKB">
        <authorList>
            <consortium name="EnsemblMetazoa"/>
        </authorList>
    </citation>
    <scope>IDENTIFICATION</scope>
</reference>